<evidence type="ECO:0000256" key="2">
    <source>
        <dbReference type="ARBA" id="ARBA00023180"/>
    </source>
</evidence>
<dbReference type="InterPro" id="IPR013106">
    <property type="entry name" value="Ig_V-set"/>
</dbReference>
<organism evidence="7 8">
    <name type="scientific">Vombatus ursinus</name>
    <name type="common">Common wombat</name>
    <dbReference type="NCBI Taxonomy" id="29139"/>
    <lineage>
        <taxon>Eukaryota</taxon>
        <taxon>Metazoa</taxon>
        <taxon>Chordata</taxon>
        <taxon>Craniata</taxon>
        <taxon>Vertebrata</taxon>
        <taxon>Euteleostomi</taxon>
        <taxon>Mammalia</taxon>
        <taxon>Metatheria</taxon>
        <taxon>Diprotodontia</taxon>
        <taxon>Vombatidae</taxon>
        <taxon>Vombatus</taxon>
    </lineage>
</organism>
<dbReference type="SMART" id="SM00409">
    <property type="entry name" value="IG"/>
    <property type="match status" value="1"/>
</dbReference>
<name>A0A4X2LSZ5_VOMUR</name>
<keyword evidence="2" id="KW-0325">Glycoprotein</keyword>
<dbReference type="InterPro" id="IPR050831">
    <property type="entry name" value="CEA_cell_adhesion"/>
</dbReference>
<evidence type="ECO:0000313" key="7">
    <source>
        <dbReference type="Ensembl" id="ENSVURP00010024022.1"/>
    </source>
</evidence>
<reference evidence="7" key="3">
    <citation type="submission" date="2025-09" db="UniProtKB">
        <authorList>
            <consortium name="Ensembl"/>
        </authorList>
    </citation>
    <scope>IDENTIFICATION</scope>
</reference>
<keyword evidence="3" id="KW-0393">Immunoglobulin domain</keyword>
<keyword evidence="8" id="KW-1185">Reference proteome</keyword>
<dbReference type="InterPro" id="IPR013783">
    <property type="entry name" value="Ig-like_fold"/>
</dbReference>
<evidence type="ECO:0000256" key="5">
    <source>
        <dbReference type="SAM" id="Phobius"/>
    </source>
</evidence>
<feature type="domain" description="Immunoglobulin" evidence="6">
    <location>
        <begin position="43"/>
        <end position="141"/>
    </location>
</feature>
<keyword evidence="1" id="KW-0732">Signal</keyword>
<keyword evidence="5" id="KW-0472">Membrane</keyword>
<dbReference type="GO" id="GO:0009986">
    <property type="term" value="C:cell surface"/>
    <property type="evidence" value="ECO:0007669"/>
    <property type="project" value="TreeGrafter"/>
</dbReference>
<dbReference type="GO" id="GO:0002682">
    <property type="term" value="P:regulation of immune system process"/>
    <property type="evidence" value="ECO:0007669"/>
    <property type="project" value="TreeGrafter"/>
</dbReference>
<accession>A0A4X2LSZ5</accession>
<dbReference type="AlphaFoldDB" id="A0A4X2LSZ5"/>
<proteinExistence type="inferred from homology"/>
<dbReference type="Proteomes" id="UP000314987">
    <property type="component" value="Unassembled WGS sequence"/>
</dbReference>
<dbReference type="PANTHER" id="PTHR44427:SF1">
    <property type="entry name" value="CARCINOEMBRYONIC ANTIGEN-RELATED CELL ADHESION MOLECULE 1"/>
    <property type="match status" value="1"/>
</dbReference>
<dbReference type="CDD" id="cd12087">
    <property type="entry name" value="TM_EGFR-like"/>
    <property type="match status" value="1"/>
</dbReference>
<dbReference type="Ensembl" id="ENSVURT00010027346.1">
    <property type="protein sequence ID" value="ENSVURP00010024022.1"/>
    <property type="gene ID" value="ENSVURG00010018400.1"/>
</dbReference>
<protein>
    <recommendedName>
        <fullName evidence="6">Immunoglobulin domain-containing protein</fullName>
    </recommendedName>
</protein>
<dbReference type="GeneTree" id="ENSGT01100000263479"/>
<evidence type="ECO:0000256" key="1">
    <source>
        <dbReference type="ARBA" id="ARBA00022729"/>
    </source>
</evidence>
<reference evidence="8" key="1">
    <citation type="submission" date="2018-12" db="EMBL/GenBank/DDBJ databases">
        <authorList>
            <person name="Yazar S."/>
        </authorList>
    </citation>
    <scope>NUCLEOTIDE SEQUENCE [LARGE SCALE GENOMIC DNA]</scope>
</reference>
<dbReference type="GO" id="GO:0007165">
    <property type="term" value="P:signal transduction"/>
    <property type="evidence" value="ECO:0007669"/>
    <property type="project" value="TreeGrafter"/>
</dbReference>
<dbReference type="PANTHER" id="PTHR44427">
    <property type="entry name" value="CARCINOEMBRYONIC ANTIGEN-RELATED CELL ADHESION MOLECULE 19"/>
    <property type="match status" value="1"/>
</dbReference>
<dbReference type="InterPro" id="IPR003599">
    <property type="entry name" value="Ig_sub"/>
</dbReference>
<comment type="similarity">
    <text evidence="4">Belongs to the immunoglobulin superfamily. CEA family.</text>
</comment>
<dbReference type="SUPFAM" id="SSF48726">
    <property type="entry name" value="Immunoglobulin"/>
    <property type="match status" value="1"/>
</dbReference>
<evidence type="ECO:0000259" key="6">
    <source>
        <dbReference type="SMART" id="SM00409"/>
    </source>
</evidence>
<dbReference type="Gene3D" id="2.60.40.10">
    <property type="entry name" value="Immunoglobulins"/>
    <property type="match status" value="1"/>
</dbReference>
<dbReference type="InterPro" id="IPR036179">
    <property type="entry name" value="Ig-like_dom_sf"/>
</dbReference>
<dbReference type="GO" id="GO:0005886">
    <property type="term" value="C:plasma membrane"/>
    <property type="evidence" value="ECO:0007669"/>
    <property type="project" value="TreeGrafter"/>
</dbReference>
<evidence type="ECO:0000313" key="8">
    <source>
        <dbReference type="Proteomes" id="UP000314987"/>
    </source>
</evidence>
<dbReference type="Pfam" id="PF07686">
    <property type="entry name" value="V-set"/>
    <property type="match status" value="1"/>
</dbReference>
<evidence type="ECO:0000256" key="4">
    <source>
        <dbReference type="ARBA" id="ARBA00038222"/>
    </source>
</evidence>
<evidence type="ECO:0000256" key="3">
    <source>
        <dbReference type="ARBA" id="ARBA00023319"/>
    </source>
</evidence>
<feature type="transmembrane region" description="Helical" evidence="5">
    <location>
        <begin position="153"/>
        <end position="176"/>
    </location>
</feature>
<sequence length="257" mass="27673">MESPSAALHSGGSPWKGLLITAAVVGTWIQSASPQSSKMKVEPSPPYGMVGGNITLSILGLSKEPRSYTWFRKTTDDSNRIVTYNVRTGQQTPAKGREIVFPNGTLLITNLTLSDSDEYIVEIFSTIHGLRNYQLSLLRVHLEVYDSNFRGGAIAGIVIGVLAGVALTGALVYFLYIRKTRGASQGLLGDPGPGGKTQPDQKPSKVLENIYWLQDSNPSAQVGTMNLFQSLSLFFGGCLAKGGKEALHPELGHIPRL</sequence>
<keyword evidence="5" id="KW-0812">Transmembrane</keyword>
<reference evidence="7" key="2">
    <citation type="submission" date="2025-08" db="UniProtKB">
        <authorList>
            <consortium name="Ensembl"/>
        </authorList>
    </citation>
    <scope>IDENTIFICATION</scope>
</reference>
<dbReference type="GO" id="GO:1990782">
    <property type="term" value="F:protein tyrosine kinase binding"/>
    <property type="evidence" value="ECO:0007669"/>
    <property type="project" value="TreeGrafter"/>
</dbReference>
<keyword evidence="5" id="KW-1133">Transmembrane helix</keyword>